<dbReference type="SUPFAM" id="SSF46785">
    <property type="entry name" value="Winged helix' DNA-binding domain"/>
    <property type="match status" value="1"/>
</dbReference>
<dbReference type="InterPro" id="IPR031957">
    <property type="entry name" value="DUF4777"/>
</dbReference>
<organism evidence="2 3">
    <name type="scientific">Papilio machaon</name>
    <name type="common">Old World swallowtail butterfly</name>
    <dbReference type="NCBI Taxonomy" id="76193"/>
    <lineage>
        <taxon>Eukaryota</taxon>
        <taxon>Metazoa</taxon>
        <taxon>Ecdysozoa</taxon>
        <taxon>Arthropoda</taxon>
        <taxon>Hexapoda</taxon>
        <taxon>Insecta</taxon>
        <taxon>Pterygota</taxon>
        <taxon>Neoptera</taxon>
        <taxon>Endopterygota</taxon>
        <taxon>Lepidoptera</taxon>
        <taxon>Glossata</taxon>
        <taxon>Ditrysia</taxon>
        <taxon>Papilionoidea</taxon>
        <taxon>Papilionidae</taxon>
        <taxon>Papilioninae</taxon>
        <taxon>Papilio</taxon>
    </lineage>
</organism>
<dbReference type="Gene3D" id="1.10.10.10">
    <property type="entry name" value="Winged helix-like DNA-binding domain superfamily/Winged helix DNA-binding domain"/>
    <property type="match status" value="1"/>
</dbReference>
<evidence type="ECO:0000313" key="3">
    <source>
        <dbReference type="Proteomes" id="UP000053240"/>
    </source>
</evidence>
<evidence type="ECO:0000313" key="2">
    <source>
        <dbReference type="EMBL" id="KPJ11362.1"/>
    </source>
</evidence>
<dbReference type="EMBL" id="KQ460883">
    <property type="protein sequence ID" value="KPJ11362.1"/>
    <property type="molecule type" value="Genomic_DNA"/>
</dbReference>
<protein>
    <recommendedName>
        <fullName evidence="1">H15 domain-containing protein</fullName>
    </recommendedName>
</protein>
<keyword evidence="3" id="KW-1185">Reference proteome</keyword>
<dbReference type="InterPro" id="IPR036388">
    <property type="entry name" value="WH-like_DNA-bd_sf"/>
</dbReference>
<reference evidence="2 3" key="1">
    <citation type="journal article" date="2015" name="Nat. Commun.">
        <title>Outbred genome sequencing and CRISPR/Cas9 gene editing in butterflies.</title>
        <authorList>
            <person name="Li X."/>
            <person name="Fan D."/>
            <person name="Zhang W."/>
            <person name="Liu G."/>
            <person name="Zhang L."/>
            <person name="Zhao L."/>
            <person name="Fang X."/>
            <person name="Chen L."/>
            <person name="Dong Y."/>
            <person name="Chen Y."/>
            <person name="Ding Y."/>
            <person name="Zhao R."/>
            <person name="Feng M."/>
            <person name="Zhu Y."/>
            <person name="Feng Y."/>
            <person name="Jiang X."/>
            <person name="Zhu D."/>
            <person name="Xiang H."/>
            <person name="Feng X."/>
            <person name="Li S."/>
            <person name="Wang J."/>
            <person name="Zhang G."/>
            <person name="Kronforst M.R."/>
            <person name="Wang W."/>
        </authorList>
    </citation>
    <scope>NUCLEOTIDE SEQUENCE [LARGE SCALE GENOMIC DNA]</scope>
    <source>
        <strain evidence="2">Ya'a_city_454_Pm</strain>
        <tissue evidence="2">Whole body</tissue>
    </source>
</reference>
<evidence type="ECO:0000259" key="1">
    <source>
        <dbReference type="PROSITE" id="PS51504"/>
    </source>
</evidence>
<dbReference type="InterPro" id="IPR005818">
    <property type="entry name" value="Histone_H1/H5_H15"/>
</dbReference>
<accession>A0A194R0Y3</accession>
<sequence length="109" mass="12852">MTKPKPKTGEIVFSALKKLMKNTGWTCRTIIKFIKLEYKISDPRINRKVSRALKHGVRMGLLQMENGRYRLANNMSKSLTNCRAPIQKKRRCACVLRRQNSRLRDYRKN</sequence>
<dbReference type="InterPro" id="IPR036390">
    <property type="entry name" value="WH_DNA-bd_sf"/>
</dbReference>
<feature type="domain" description="H15" evidence="1">
    <location>
        <begin position="4"/>
        <end position="73"/>
    </location>
</feature>
<name>A0A194R0Y3_PAPMA</name>
<proteinExistence type="predicted"/>
<dbReference type="GO" id="GO:0006334">
    <property type="term" value="P:nucleosome assembly"/>
    <property type="evidence" value="ECO:0007669"/>
    <property type="project" value="InterPro"/>
</dbReference>
<dbReference type="InParanoid" id="A0A194R0Y3"/>
<dbReference type="GO" id="GO:0003677">
    <property type="term" value="F:DNA binding"/>
    <property type="evidence" value="ECO:0007669"/>
    <property type="project" value="InterPro"/>
</dbReference>
<dbReference type="GO" id="GO:0000786">
    <property type="term" value="C:nucleosome"/>
    <property type="evidence" value="ECO:0007669"/>
    <property type="project" value="InterPro"/>
</dbReference>
<dbReference type="Pfam" id="PF16007">
    <property type="entry name" value="DUF4777"/>
    <property type="match status" value="1"/>
</dbReference>
<dbReference type="Proteomes" id="UP000053240">
    <property type="component" value="Unassembled WGS sequence"/>
</dbReference>
<dbReference type="PROSITE" id="PS51504">
    <property type="entry name" value="H15"/>
    <property type="match status" value="1"/>
</dbReference>
<gene>
    <name evidence="2" type="ORF">RR48_15001</name>
</gene>
<dbReference type="AlphaFoldDB" id="A0A194R0Y3"/>